<dbReference type="RefSeq" id="WP_344498375.1">
    <property type="nucleotide sequence ID" value="NZ_BAAAQD010000001.1"/>
</dbReference>
<gene>
    <name evidence="1" type="ORF">GCM10009827_001540</name>
</gene>
<dbReference type="EMBL" id="BAAAQD010000001">
    <property type="protein sequence ID" value="GAA1499494.1"/>
    <property type="molecule type" value="Genomic_DNA"/>
</dbReference>
<organism evidence="1 2">
    <name type="scientific">Dactylosporangium maewongense</name>
    <dbReference type="NCBI Taxonomy" id="634393"/>
    <lineage>
        <taxon>Bacteria</taxon>
        <taxon>Bacillati</taxon>
        <taxon>Actinomycetota</taxon>
        <taxon>Actinomycetes</taxon>
        <taxon>Micromonosporales</taxon>
        <taxon>Micromonosporaceae</taxon>
        <taxon>Dactylosporangium</taxon>
    </lineage>
</organism>
<name>A0ABP4K7T2_9ACTN</name>
<dbReference type="Proteomes" id="UP001501470">
    <property type="component" value="Unassembled WGS sequence"/>
</dbReference>
<protein>
    <submittedName>
        <fullName evidence="1">Uncharacterized protein</fullName>
    </submittedName>
</protein>
<evidence type="ECO:0000313" key="2">
    <source>
        <dbReference type="Proteomes" id="UP001501470"/>
    </source>
</evidence>
<evidence type="ECO:0000313" key="1">
    <source>
        <dbReference type="EMBL" id="GAA1499494.1"/>
    </source>
</evidence>
<keyword evidence="2" id="KW-1185">Reference proteome</keyword>
<comment type="caution">
    <text evidence="1">The sequence shown here is derived from an EMBL/GenBank/DDBJ whole genome shotgun (WGS) entry which is preliminary data.</text>
</comment>
<accession>A0ABP4K7T2</accession>
<reference evidence="2" key="1">
    <citation type="journal article" date="2019" name="Int. J. Syst. Evol. Microbiol.">
        <title>The Global Catalogue of Microorganisms (GCM) 10K type strain sequencing project: providing services to taxonomists for standard genome sequencing and annotation.</title>
        <authorList>
            <consortium name="The Broad Institute Genomics Platform"/>
            <consortium name="The Broad Institute Genome Sequencing Center for Infectious Disease"/>
            <person name="Wu L."/>
            <person name="Ma J."/>
        </authorList>
    </citation>
    <scope>NUCLEOTIDE SEQUENCE [LARGE SCALE GENOMIC DNA]</scope>
    <source>
        <strain evidence="2">JCM 15933</strain>
    </source>
</reference>
<proteinExistence type="predicted"/>
<sequence length="154" mass="16854">MTARVVFFDPEHGIGLRIAAGSGRSWQDQPDGDPRHAHCSLDIPRDTLLPYMGEDRPCSDTLFVPWSDLAAFADDLAALRPGGTARLGDAGTALTIRMRRDGHLRAEAVFSVGHHVATTVRCRTLWDWHHGTPGDLPALADRIRAVDRVRAAGR</sequence>